<reference evidence="23" key="1">
    <citation type="submission" date="2024-05" db="EMBL/GenBank/DDBJ databases">
        <title>Genome sequencing of novel strain.</title>
        <authorList>
            <person name="Ganbat D."/>
            <person name="Ganbat S."/>
            <person name="Lee S.-J."/>
        </authorList>
    </citation>
    <scope>NUCLEOTIDE SEQUENCE</scope>
    <source>
        <strain evidence="23">SMD15-11</strain>
    </source>
</reference>
<dbReference type="InterPro" id="IPR013815">
    <property type="entry name" value="ATP_grasp_subdomain_1"/>
</dbReference>
<dbReference type="PROSITE" id="PS00843">
    <property type="entry name" value="DALA_DALA_LIGASE_1"/>
    <property type="match status" value="1"/>
</dbReference>
<keyword evidence="8 18" id="KW-0436">Ligase</keyword>
<dbReference type="InterPro" id="IPR011127">
    <property type="entry name" value="Dala_Dala_lig_N"/>
</dbReference>
<dbReference type="KEGG" id="tcd:AAIA72_00185"/>
<comment type="cofactor">
    <cofactor evidence="20">
        <name>Mg(2+)</name>
        <dbReference type="ChEBI" id="CHEBI:18420"/>
    </cofactor>
    <cofactor evidence="20">
        <name>Mn(2+)</name>
        <dbReference type="ChEBI" id="CHEBI:29035"/>
    </cofactor>
    <text evidence="20">Binds 2 magnesium or manganese ions per subunit.</text>
</comment>
<comment type="pathway">
    <text evidence="4 18">Cell wall biogenesis; peptidoglycan biosynthesis.</text>
</comment>
<dbReference type="PANTHER" id="PTHR23132">
    <property type="entry name" value="D-ALANINE--D-ALANINE LIGASE"/>
    <property type="match status" value="1"/>
</dbReference>
<evidence type="ECO:0000256" key="19">
    <source>
        <dbReference type="PIRSR" id="PIRSR039102-1"/>
    </source>
</evidence>
<evidence type="ECO:0000256" key="10">
    <source>
        <dbReference type="ARBA" id="ARBA00022741"/>
    </source>
</evidence>
<dbReference type="Gene3D" id="3.30.470.20">
    <property type="entry name" value="ATP-grasp fold, B domain"/>
    <property type="match status" value="1"/>
</dbReference>
<evidence type="ECO:0000256" key="8">
    <source>
        <dbReference type="ARBA" id="ARBA00022598"/>
    </source>
</evidence>
<dbReference type="GO" id="GO:0046872">
    <property type="term" value="F:metal ion binding"/>
    <property type="evidence" value="ECO:0007669"/>
    <property type="project" value="UniProtKB-KW"/>
</dbReference>
<dbReference type="InterPro" id="IPR011761">
    <property type="entry name" value="ATP-grasp"/>
</dbReference>
<proteinExistence type="inferred from homology"/>
<comment type="cofactor">
    <cofactor evidence="1">
        <name>Mn(2+)</name>
        <dbReference type="ChEBI" id="CHEBI:29035"/>
    </cofactor>
</comment>
<dbReference type="SUPFAM" id="SSF52440">
    <property type="entry name" value="PreATP-grasp domain"/>
    <property type="match status" value="1"/>
</dbReference>
<organism evidence="23">
    <name type="scientific">Thermohahella caldifontis</name>
    <dbReference type="NCBI Taxonomy" id="3142973"/>
    <lineage>
        <taxon>Bacteria</taxon>
        <taxon>Pseudomonadati</taxon>
        <taxon>Pseudomonadota</taxon>
        <taxon>Gammaproteobacteria</taxon>
        <taxon>Oceanospirillales</taxon>
        <taxon>Hahellaceae</taxon>
        <taxon>Thermohahella</taxon>
    </lineage>
</organism>
<comment type="subcellular location">
    <subcellularLocation>
        <location evidence="3 18">Cytoplasm</location>
    </subcellularLocation>
</comment>
<evidence type="ECO:0000256" key="17">
    <source>
        <dbReference type="ARBA" id="ARBA00047614"/>
    </source>
</evidence>
<dbReference type="InterPro" id="IPR005905">
    <property type="entry name" value="D_ala_D_ala"/>
</dbReference>
<dbReference type="EMBL" id="CP154858">
    <property type="protein sequence ID" value="XDT72442.1"/>
    <property type="molecule type" value="Genomic_DNA"/>
</dbReference>
<evidence type="ECO:0000256" key="16">
    <source>
        <dbReference type="ARBA" id="ARBA00023316"/>
    </source>
</evidence>
<dbReference type="GO" id="GO:0009252">
    <property type="term" value="P:peptidoglycan biosynthetic process"/>
    <property type="evidence" value="ECO:0007669"/>
    <property type="project" value="UniProtKB-UniRule"/>
</dbReference>
<keyword evidence="9 20" id="KW-0479">Metal-binding</keyword>
<dbReference type="HAMAP" id="MF_00047">
    <property type="entry name" value="Dala_Dala_lig"/>
    <property type="match status" value="1"/>
</dbReference>
<keyword evidence="10 21" id="KW-0547">Nucleotide-binding</keyword>
<dbReference type="GO" id="GO:0008716">
    <property type="term" value="F:D-alanine-D-alanine ligase activity"/>
    <property type="evidence" value="ECO:0007669"/>
    <property type="project" value="UniProtKB-UniRule"/>
</dbReference>
<dbReference type="Pfam" id="PF01820">
    <property type="entry name" value="Dala_Dala_lig_N"/>
    <property type="match status" value="1"/>
</dbReference>
<accession>A0AB39UVU6</accession>
<evidence type="ECO:0000256" key="6">
    <source>
        <dbReference type="ARBA" id="ARBA00012216"/>
    </source>
</evidence>
<comment type="catalytic activity">
    <reaction evidence="17 18">
        <text>2 D-alanine + ATP = D-alanyl-D-alanine + ADP + phosphate + H(+)</text>
        <dbReference type="Rhea" id="RHEA:11224"/>
        <dbReference type="ChEBI" id="CHEBI:15378"/>
        <dbReference type="ChEBI" id="CHEBI:30616"/>
        <dbReference type="ChEBI" id="CHEBI:43474"/>
        <dbReference type="ChEBI" id="CHEBI:57416"/>
        <dbReference type="ChEBI" id="CHEBI:57822"/>
        <dbReference type="ChEBI" id="CHEBI:456216"/>
        <dbReference type="EC" id="6.3.2.4"/>
    </reaction>
</comment>
<dbReference type="NCBIfam" id="NF002378">
    <property type="entry name" value="PRK01372.1"/>
    <property type="match status" value="1"/>
</dbReference>
<keyword evidence="11 21" id="KW-0067">ATP-binding</keyword>
<evidence type="ECO:0000256" key="11">
    <source>
        <dbReference type="ARBA" id="ARBA00022840"/>
    </source>
</evidence>
<evidence type="ECO:0000259" key="22">
    <source>
        <dbReference type="PROSITE" id="PS50975"/>
    </source>
</evidence>
<dbReference type="AlphaFoldDB" id="A0AB39UVU6"/>
<evidence type="ECO:0000256" key="12">
    <source>
        <dbReference type="ARBA" id="ARBA00022842"/>
    </source>
</evidence>
<keyword evidence="12 20" id="KW-0460">Magnesium</keyword>
<evidence type="ECO:0000256" key="4">
    <source>
        <dbReference type="ARBA" id="ARBA00004752"/>
    </source>
</evidence>
<feature type="active site" evidence="19">
    <location>
        <position position="145"/>
    </location>
</feature>
<dbReference type="GO" id="GO:0005829">
    <property type="term" value="C:cytosol"/>
    <property type="evidence" value="ECO:0007669"/>
    <property type="project" value="TreeGrafter"/>
</dbReference>
<dbReference type="InterPro" id="IPR000291">
    <property type="entry name" value="D-Ala_lig_Van_CS"/>
</dbReference>
<evidence type="ECO:0000256" key="13">
    <source>
        <dbReference type="ARBA" id="ARBA00022960"/>
    </source>
</evidence>
<keyword evidence="13 18" id="KW-0133">Cell shape</keyword>
<dbReference type="PIRSF" id="PIRSF039102">
    <property type="entry name" value="Ddl/VanB"/>
    <property type="match status" value="1"/>
</dbReference>
<comment type="function">
    <text evidence="2 18">Cell wall formation.</text>
</comment>
<feature type="active site" evidence="19">
    <location>
        <position position="276"/>
    </location>
</feature>
<dbReference type="FunFam" id="3.30.470.20:FF:000008">
    <property type="entry name" value="D-alanine--D-alanine ligase"/>
    <property type="match status" value="1"/>
</dbReference>
<evidence type="ECO:0000256" key="3">
    <source>
        <dbReference type="ARBA" id="ARBA00004496"/>
    </source>
</evidence>
<dbReference type="Pfam" id="PF07478">
    <property type="entry name" value="Dala_Dala_lig_C"/>
    <property type="match status" value="1"/>
</dbReference>
<dbReference type="SUPFAM" id="SSF56059">
    <property type="entry name" value="Glutathione synthetase ATP-binding domain-like"/>
    <property type="match status" value="1"/>
</dbReference>
<evidence type="ECO:0000256" key="20">
    <source>
        <dbReference type="PIRSR" id="PIRSR039102-3"/>
    </source>
</evidence>
<protein>
    <recommendedName>
        <fullName evidence="6 18">D-alanine--D-alanine ligase</fullName>
        <ecNumber evidence="6 18">6.3.2.4</ecNumber>
    </recommendedName>
    <alternativeName>
        <fullName evidence="18">D-Ala-D-Ala ligase</fullName>
    </alternativeName>
    <alternativeName>
        <fullName evidence="18">D-alanylalanine synthetase</fullName>
    </alternativeName>
</protein>
<dbReference type="Gene3D" id="3.40.50.20">
    <property type="match status" value="1"/>
</dbReference>
<evidence type="ECO:0000256" key="1">
    <source>
        <dbReference type="ARBA" id="ARBA00001936"/>
    </source>
</evidence>
<feature type="binding site" evidence="20">
    <location>
        <position position="265"/>
    </location>
    <ligand>
        <name>Mg(2+)</name>
        <dbReference type="ChEBI" id="CHEBI:18420"/>
        <label>2</label>
    </ligand>
</feature>
<evidence type="ECO:0000256" key="21">
    <source>
        <dbReference type="PROSITE-ProRule" id="PRU00409"/>
    </source>
</evidence>
<dbReference type="Gene3D" id="3.30.1490.20">
    <property type="entry name" value="ATP-grasp fold, A domain"/>
    <property type="match status" value="1"/>
</dbReference>
<dbReference type="InterPro" id="IPR011095">
    <property type="entry name" value="Dala_Dala_lig_C"/>
</dbReference>
<feature type="binding site" evidence="20">
    <location>
        <position position="265"/>
    </location>
    <ligand>
        <name>Mg(2+)</name>
        <dbReference type="ChEBI" id="CHEBI:18420"/>
        <label>1</label>
    </ligand>
</feature>
<feature type="binding site" evidence="20">
    <location>
        <position position="252"/>
    </location>
    <ligand>
        <name>Mg(2+)</name>
        <dbReference type="ChEBI" id="CHEBI:18420"/>
        <label>1</label>
    </ligand>
</feature>
<evidence type="ECO:0000256" key="15">
    <source>
        <dbReference type="ARBA" id="ARBA00023211"/>
    </source>
</evidence>
<dbReference type="PANTHER" id="PTHR23132:SF23">
    <property type="entry name" value="D-ALANINE--D-ALANINE LIGASE B"/>
    <property type="match status" value="1"/>
</dbReference>
<dbReference type="EC" id="6.3.2.4" evidence="6 18"/>
<evidence type="ECO:0000256" key="14">
    <source>
        <dbReference type="ARBA" id="ARBA00022984"/>
    </source>
</evidence>
<feature type="binding site" evidence="20">
    <location>
        <position position="267"/>
    </location>
    <ligand>
        <name>Mg(2+)</name>
        <dbReference type="ChEBI" id="CHEBI:18420"/>
        <label>2</label>
    </ligand>
</feature>
<keyword evidence="14 18" id="KW-0573">Peptidoglycan synthesis</keyword>
<evidence type="ECO:0000256" key="2">
    <source>
        <dbReference type="ARBA" id="ARBA00003921"/>
    </source>
</evidence>
<keyword evidence="15 20" id="KW-0464">Manganese</keyword>
<evidence type="ECO:0000256" key="9">
    <source>
        <dbReference type="ARBA" id="ARBA00022723"/>
    </source>
</evidence>
<feature type="active site" evidence="19">
    <location>
        <position position="17"/>
    </location>
</feature>
<dbReference type="GO" id="GO:0008360">
    <property type="term" value="P:regulation of cell shape"/>
    <property type="evidence" value="ECO:0007669"/>
    <property type="project" value="UniProtKB-KW"/>
</dbReference>
<sequence>MTDFGRVLVLFGGTSAERDVSLKSGQAVLDALKAAGVDAEGYDPAGGLERLLKGDYQRAFIVLHGRGGEDGAIQGVLEWLGKPYTGSGILASALCMDKARTKQVWVAAGLPTAESRVISRGQHDWAGLLDGLGGDVAVKPVCEGSSIGIQRAQDPETLEAACADAWRYDDRVLLERWIVGKEYTVAILGDRALPVIRMETDHAFYDYEAKYLADDTRYFIPCGLSKAEERTMQKLALDAAKACGCKGWGRVDIMRDNAGNNWLLEVNTVPGMTDHSLVPMAAAHAGMDFQALCLAILETSRLKEES</sequence>
<keyword evidence="7 18" id="KW-0963">Cytoplasm</keyword>
<evidence type="ECO:0000256" key="7">
    <source>
        <dbReference type="ARBA" id="ARBA00022490"/>
    </source>
</evidence>
<evidence type="ECO:0000256" key="18">
    <source>
        <dbReference type="HAMAP-Rule" id="MF_00047"/>
    </source>
</evidence>
<name>A0AB39UVU6_9GAMM</name>
<dbReference type="RefSeq" id="WP_369601449.1">
    <property type="nucleotide sequence ID" value="NZ_CP154858.1"/>
</dbReference>
<feature type="domain" description="ATP-grasp" evidence="22">
    <location>
        <begin position="102"/>
        <end position="298"/>
    </location>
</feature>
<keyword evidence="16 18" id="KW-0961">Cell wall biogenesis/degradation</keyword>
<dbReference type="PROSITE" id="PS50975">
    <property type="entry name" value="ATP_GRASP"/>
    <property type="match status" value="1"/>
</dbReference>
<dbReference type="GO" id="GO:0005524">
    <property type="term" value="F:ATP binding"/>
    <property type="evidence" value="ECO:0007669"/>
    <property type="project" value="UniProtKB-UniRule"/>
</dbReference>
<comment type="similarity">
    <text evidence="5 18">Belongs to the D-alanine--D-alanine ligase family.</text>
</comment>
<dbReference type="GO" id="GO:0071555">
    <property type="term" value="P:cell wall organization"/>
    <property type="evidence" value="ECO:0007669"/>
    <property type="project" value="UniProtKB-KW"/>
</dbReference>
<gene>
    <name evidence="18" type="primary">ddl</name>
    <name evidence="23" type="ORF">AAIA72_00185</name>
</gene>
<evidence type="ECO:0000313" key="23">
    <source>
        <dbReference type="EMBL" id="XDT72442.1"/>
    </source>
</evidence>
<dbReference type="NCBIfam" id="TIGR01205">
    <property type="entry name" value="D_ala_D_alaTIGR"/>
    <property type="match status" value="1"/>
</dbReference>
<evidence type="ECO:0000256" key="5">
    <source>
        <dbReference type="ARBA" id="ARBA00010871"/>
    </source>
</evidence>
<dbReference type="InterPro" id="IPR016185">
    <property type="entry name" value="PreATP-grasp_dom_sf"/>
</dbReference>